<dbReference type="EMBL" id="JBDPGJ010000013">
    <property type="protein sequence ID" value="MEX0409762.1"/>
    <property type="molecule type" value="Genomic_DNA"/>
</dbReference>
<comment type="caution">
    <text evidence="2">The sequence shown here is derived from an EMBL/GenBank/DDBJ whole genome shotgun (WGS) entry which is preliminary data.</text>
</comment>
<organism evidence="2 3">
    <name type="scientific">Aquibium pacificus</name>
    <dbReference type="NCBI Taxonomy" id="3153579"/>
    <lineage>
        <taxon>Bacteria</taxon>
        <taxon>Pseudomonadati</taxon>
        <taxon>Pseudomonadota</taxon>
        <taxon>Alphaproteobacteria</taxon>
        <taxon>Hyphomicrobiales</taxon>
        <taxon>Phyllobacteriaceae</taxon>
        <taxon>Aquibium</taxon>
    </lineage>
</organism>
<evidence type="ECO:0000313" key="3">
    <source>
        <dbReference type="Proteomes" id="UP001556692"/>
    </source>
</evidence>
<gene>
    <name evidence="2" type="ORF">ABGN05_29460</name>
</gene>
<sequence>MSIADSPSRPRHWPLTYIFPTSSGLGGRWTTVIYGLFLAGVALWILNYLFLATARHQGDEDNYLFASKVLANWLLQRPPVPTLAKVIDAVVDNGWFMPGMLLVTVPAFIADPLLSAANHIWLWRLNSALLSFAVWIWTLRRVDLLLGQTFTIALLICPTLILGWILFTSTIFGEVVGGLLIAVAFAQAYRLALILLHQDRVDLATILRFELLLLAVVYVRGNAIVLVFAIHVFLAVMVLLADRREFVLRNLSNSLAGVLVFAALLAPWSLLVSSKLGGPVLTTSTLTLSLGITFGGANQICFGPCPGDNTWREAVKFSREYGRAHQISELEAQKLMTDYALRNVTYTSYMKRVAHNFRSFLSTPTAFFDRFASGVKSITDKDVLAALSDLVKYASLAVYVPVILLLLCANVWIVTPRNLEMQVMSLCVKLFTLCIFVQPFLHPSHARYWPLFAPLMGLSAAFLFNLAFARRLGPAGVFPDLAAASVRPRVGTFLLVVQALYSAMFILMAFQICCFLIA</sequence>
<keyword evidence="3" id="KW-1185">Reference proteome</keyword>
<keyword evidence="1" id="KW-0472">Membrane</keyword>
<feature type="transmembrane region" description="Helical" evidence="1">
    <location>
        <begin position="144"/>
        <end position="165"/>
    </location>
</feature>
<keyword evidence="1" id="KW-1133">Transmembrane helix</keyword>
<evidence type="ECO:0000256" key="1">
    <source>
        <dbReference type="SAM" id="Phobius"/>
    </source>
</evidence>
<keyword evidence="1" id="KW-0812">Transmembrane</keyword>
<feature type="transmembrane region" description="Helical" evidence="1">
    <location>
        <begin position="393"/>
        <end position="414"/>
    </location>
</feature>
<feature type="transmembrane region" description="Helical" evidence="1">
    <location>
        <begin position="490"/>
        <end position="510"/>
    </location>
</feature>
<feature type="transmembrane region" description="Helical" evidence="1">
    <location>
        <begin position="120"/>
        <end position="137"/>
    </location>
</feature>
<feature type="transmembrane region" description="Helical" evidence="1">
    <location>
        <begin position="426"/>
        <end position="442"/>
    </location>
</feature>
<feature type="transmembrane region" description="Helical" evidence="1">
    <location>
        <begin position="32"/>
        <end position="51"/>
    </location>
</feature>
<feature type="transmembrane region" description="Helical" evidence="1">
    <location>
        <begin position="224"/>
        <end position="241"/>
    </location>
</feature>
<feature type="transmembrane region" description="Helical" evidence="1">
    <location>
        <begin position="95"/>
        <end position="114"/>
    </location>
</feature>
<dbReference type="Proteomes" id="UP001556692">
    <property type="component" value="Unassembled WGS sequence"/>
</dbReference>
<dbReference type="RefSeq" id="WP_367957626.1">
    <property type="nucleotide sequence ID" value="NZ_JBDPGJ010000013.1"/>
</dbReference>
<name>A0ABV3SSH5_9HYPH</name>
<evidence type="ECO:0000313" key="2">
    <source>
        <dbReference type="EMBL" id="MEX0409762.1"/>
    </source>
</evidence>
<protein>
    <submittedName>
        <fullName evidence="2">Uncharacterized protein</fullName>
    </submittedName>
</protein>
<proteinExistence type="predicted"/>
<feature type="transmembrane region" description="Helical" evidence="1">
    <location>
        <begin position="253"/>
        <end position="271"/>
    </location>
</feature>
<accession>A0ABV3SSH5</accession>
<reference evidence="2 3" key="1">
    <citation type="submission" date="2024-05" db="EMBL/GenBank/DDBJ databases">
        <authorList>
            <person name="Jiang F."/>
        </authorList>
    </citation>
    <scope>NUCLEOTIDE SEQUENCE [LARGE SCALE GENOMIC DNA]</scope>
    <source>
        <strain evidence="2 3">LZ166</strain>
    </source>
</reference>
<feature type="transmembrane region" description="Helical" evidence="1">
    <location>
        <begin position="171"/>
        <end position="189"/>
    </location>
</feature>
<feature type="transmembrane region" description="Helical" evidence="1">
    <location>
        <begin position="448"/>
        <end position="469"/>
    </location>
</feature>